<sequence length="293" mass="31447">MSYDKLNEQHPSINLCGRDVGLGHKLFLIAGPCVIETEDLTLRTAERLRKIAEKLGILLIYKSSFDKANRSSSQSFRGPGIDEGLRILEKVQRDVGLPVLTDVHTASQVQAVAEVVDVLQTPAFLVRQTDLIEAAAASGRPVNIKKGQFLAPGDMANVVAKARVAAAEVGIAAPSIMVAERGACFGYNNLVSDMRGLVIMRETNCPLVFDATHSVQLPGGLGNRSSGERQFVSVLARAAVSVGIAGLFLETHPDPANALSDGPNTVPLDHLEPLLTNLVDLDSFVKERHLIDQ</sequence>
<organism evidence="10 11">
    <name type="scientific">Zymomonas mobilis subsp. pomaceae (strain ATCC 29192 / DSM 22645 / JCM 10191 / CCUG 17912 / NBRC 13757 / NCIMB 11200 / NRRL B-4491 / Barker I)</name>
    <dbReference type="NCBI Taxonomy" id="579138"/>
    <lineage>
        <taxon>Bacteria</taxon>
        <taxon>Pseudomonadati</taxon>
        <taxon>Pseudomonadota</taxon>
        <taxon>Alphaproteobacteria</taxon>
        <taxon>Sphingomonadales</taxon>
        <taxon>Zymomonadaceae</taxon>
        <taxon>Zymomonas</taxon>
    </lineage>
</organism>
<dbReference type="Pfam" id="PF00793">
    <property type="entry name" value="DAHP_synth_1"/>
    <property type="match status" value="1"/>
</dbReference>
<name>F8EW87_ZYMMT</name>
<evidence type="ECO:0000256" key="1">
    <source>
        <dbReference type="ARBA" id="ARBA00004496"/>
    </source>
</evidence>
<keyword evidence="6 8" id="KW-0808">Transferase</keyword>
<evidence type="ECO:0000256" key="8">
    <source>
        <dbReference type="HAMAP-Rule" id="MF_00056"/>
    </source>
</evidence>
<dbReference type="AlphaFoldDB" id="F8EW87"/>
<dbReference type="SUPFAM" id="SSF51569">
    <property type="entry name" value="Aldolase"/>
    <property type="match status" value="1"/>
</dbReference>
<comment type="pathway">
    <text evidence="2 8">Bacterial outer membrane biogenesis; lipopolysaccharide biosynthesis.</text>
</comment>
<dbReference type="InterPro" id="IPR006218">
    <property type="entry name" value="DAHP1/KDSA"/>
</dbReference>
<proteinExistence type="inferred from homology"/>
<gene>
    <name evidence="8" type="primary">kdsA</name>
    <name evidence="10" type="ordered locus">Zymop_1607</name>
</gene>
<evidence type="ECO:0000256" key="7">
    <source>
        <dbReference type="ARBA" id="ARBA00049112"/>
    </source>
</evidence>
<dbReference type="Proteomes" id="UP000000491">
    <property type="component" value="Chromosome"/>
</dbReference>
<dbReference type="EMBL" id="CP002865">
    <property type="protein sequence ID" value="AEI38497.1"/>
    <property type="molecule type" value="Genomic_DNA"/>
</dbReference>
<protein>
    <recommendedName>
        <fullName evidence="8">2-dehydro-3-deoxyphosphooctonate aldolase</fullName>
        <ecNumber evidence="8">2.5.1.55</ecNumber>
    </recommendedName>
    <alternativeName>
        <fullName evidence="8">3-deoxy-D-manno-octulosonic acid 8-phosphate synthase</fullName>
    </alternativeName>
    <alternativeName>
        <fullName evidence="8">KDO-8-phosphate synthase</fullName>
        <shortName evidence="8">KDO 8-P synthase</shortName>
        <shortName evidence="8">KDOPS</shortName>
    </alternativeName>
    <alternativeName>
        <fullName evidence="8">Phospho-2-dehydro-3-deoxyoctonate aldolase</fullName>
    </alternativeName>
</protein>
<evidence type="ECO:0000256" key="3">
    <source>
        <dbReference type="ARBA" id="ARBA00004845"/>
    </source>
</evidence>
<comment type="pathway">
    <text evidence="3 8">Carbohydrate biosynthesis; 3-deoxy-D-manno-octulosonate biosynthesis; 3-deoxy-D-manno-octulosonate from D-ribulose 5-phosphate: step 2/3.</text>
</comment>
<evidence type="ECO:0000256" key="5">
    <source>
        <dbReference type="ARBA" id="ARBA00022490"/>
    </source>
</evidence>
<dbReference type="GO" id="GO:0008676">
    <property type="term" value="F:3-deoxy-8-phosphooctulonate synthase activity"/>
    <property type="evidence" value="ECO:0007669"/>
    <property type="project" value="UniProtKB-UniRule"/>
</dbReference>
<evidence type="ECO:0000313" key="11">
    <source>
        <dbReference type="Proteomes" id="UP000000491"/>
    </source>
</evidence>
<dbReference type="eggNOG" id="COG2877">
    <property type="taxonomic scope" value="Bacteria"/>
</dbReference>
<dbReference type="InterPro" id="IPR013785">
    <property type="entry name" value="Aldolase_TIM"/>
</dbReference>
<dbReference type="PATRIC" id="fig|579138.3.peg.1703"/>
<comment type="catalytic activity">
    <reaction evidence="7 8">
        <text>D-arabinose 5-phosphate + phosphoenolpyruvate + H2O = 3-deoxy-alpha-D-manno-2-octulosonate-8-phosphate + phosphate</text>
        <dbReference type="Rhea" id="RHEA:14053"/>
        <dbReference type="ChEBI" id="CHEBI:15377"/>
        <dbReference type="ChEBI" id="CHEBI:43474"/>
        <dbReference type="ChEBI" id="CHEBI:57693"/>
        <dbReference type="ChEBI" id="CHEBI:58702"/>
        <dbReference type="ChEBI" id="CHEBI:85985"/>
        <dbReference type="EC" id="2.5.1.55"/>
    </reaction>
</comment>
<dbReference type="HOGENOM" id="CLU_036666_0_0_5"/>
<accession>F8EW87</accession>
<comment type="subcellular location">
    <subcellularLocation>
        <location evidence="1 8">Cytoplasm</location>
    </subcellularLocation>
</comment>
<dbReference type="UniPathway" id="UPA00357">
    <property type="reaction ID" value="UER00474"/>
</dbReference>
<evidence type="ECO:0000256" key="2">
    <source>
        <dbReference type="ARBA" id="ARBA00004756"/>
    </source>
</evidence>
<dbReference type="UniPathway" id="UPA00030"/>
<evidence type="ECO:0000256" key="4">
    <source>
        <dbReference type="ARBA" id="ARBA00010499"/>
    </source>
</evidence>
<reference evidence="10 11" key="1">
    <citation type="journal article" date="2011" name="J. Bacteriol.">
        <title>Genome sequence of the ethanol-producing Zymomonas mobilis subsp. pomaceae lectotype strain ATCC 29192.</title>
        <authorList>
            <person name="Kouvelis V.N."/>
            <person name="Davenport K.W."/>
            <person name="Brettin T.S."/>
            <person name="Bruce D."/>
            <person name="Detter C."/>
            <person name="Han C.S."/>
            <person name="Nolan M."/>
            <person name="Tapia R."/>
            <person name="Damoulaki A."/>
            <person name="Kyrpides N.C."/>
            <person name="Typas M.A."/>
            <person name="Pappas K.M."/>
        </authorList>
    </citation>
    <scope>NUCLEOTIDE SEQUENCE [LARGE SCALE GENOMIC DNA]</scope>
    <source>
        <strain evidence="11">ATCC 29192 / DSM 22645 / JCM 10191 / CCUG 17912 / NBRC 13757 / NCIMB 11200 / NRRL B-4491 / Barker I</strain>
    </source>
</reference>
<dbReference type="PANTHER" id="PTHR21057">
    <property type="entry name" value="PHOSPHO-2-DEHYDRO-3-DEOXYHEPTONATE ALDOLASE"/>
    <property type="match status" value="1"/>
</dbReference>
<dbReference type="GO" id="GO:0005737">
    <property type="term" value="C:cytoplasm"/>
    <property type="evidence" value="ECO:0007669"/>
    <property type="project" value="UniProtKB-SubCell"/>
</dbReference>
<dbReference type="RefSeq" id="WP_013934885.1">
    <property type="nucleotide sequence ID" value="NC_015709.1"/>
</dbReference>
<dbReference type="EC" id="2.5.1.55" evidence="8"/>
<evidence type="ECO:0000259" key="9">
    <source>
        <dbReference type="Pfam" id="PF00793"/>
    </source>
</evidence>
<dbReference type="KEGG" id="zmp:Zymop_1607"/>
<dbReference type="GO" id="GO:0019294">
    <property type="term" value="P:keto-3-deoxy-D-manno-octulosonic acid biosynthetic process"/>
    <property type="evidence" value="ECO:0007669"/>
    <property type="project" value="UniProtKB-UniRule"/>
</dbReference>
<dbReference type="InterPro" id="IPR006269">
    <property type="entry name" value="KDO8P_synthase"/>
</dbReference>
<dbReference type="HAMAP" id="MF_00056">
    <property type="entry name" value="KDO8P_synth"/>
    <property type="match status" value="1"/>
</dbReference>
<evidence type="ECO:0000313" key="10">
    <source>
        <dbReference type="EMBL" id="AEI38497.1"/>
    </source>
</evidence>
<keyword evidence="5 8" id="KW-0963">Cytoplasm</keyword>
<comment type="similarity">
    <text evidence="4 8">Belongs to the KdsA family.</text>
</comment>
<dbReference type="Gene3D" id="3.20.20.70">
    <property type="entry name" value="Aldolase class I"/>
    <property type="match status" value="1"/>
</dbReference>
<dbReference type="NCBIfam" id="NF003543">
    <property type="entry name" value="PRK05198.1"/>
    <property type="match status" value="1"/>
</dbReference>
<feature type="domain" description="DAHP synthetase I/KDSA" evidence="9">
    <location>
        <begin position="20"/>
        <end position="285"/>
    </location>
</feature>
<dbReference type="STRING" id="579138.Zymop_1607"/>
<evidence type="ECO:0000256" key="6">
    <source>
        <dbReference type="ARBA" id="ARBA00022679"/>
    </source>
</evidence>
<dbReference type="NCBIfam" id="TIGR01362">
    <property type="entry name" value="KDO8P_synth"/>
    <property type="match status" value="1"/>
</dbReference>
<keyword evidence="8" id="KW-0448">Lipopolysaccharide biosynthesis</keyword>